<dbReference type="PROSITE" id="PS00211">
    <property type="entry name" value="ABC_TRANSPORTER_1"/>
    <property type="match status" value="1"/>
</dbReference>
<evidence type="ECO:0000256" key="3">
    <source>
        <dbReference type="ARBA" id="ARBA00022741"/>
    </source>
</evidence>
<evidence type="ECO:0000256" key="4">
    <source>
        <dbReference type="ARBA" id="ARBA00022840"/>
    </source>
</evidence>
<keyword evidence="6 7" id="KW-0472">Membrane</keyword>
<keyword evidence="11" id="KW-1185">Reference proteome</keyword>
<dbReference type="Gene3D" id="1.20.1560.10">
    <property type="entry name" value="ABC transporter type 1, transmembrane domain"/>
    <property type="match status" value="1"/>
</dbReference>
<dbReference type="SUPFAM" id="SSF90123">
    <property type="entry name" value="ABC transporter transmembrane region"/>
    <property type="match status" value="1"/>
</dbReference>
<proteinExistence type="predicted"/>
<protein>
    <submittedName>
        <fullName evidence="10">ABC transporter ATP-binding protein</fullName>
    </submittedName>
</protein>
<evidence type="ECO:0000256" key="1">
    <source>
        <dbReference type="ARBA" id="ARBA00004651"/>
    </source>
</evidence>
<dbReference type="PROSITE" id="PS50929">
    <property type="entry name" value="ABC_TM1F"/>
    <property type="match status" value="1"/>
</dbReference>
<dbReference type="Proteomes" id="UP001595912">
    <property type="component" value="Unassembled WGS sequence"/>
</dbReference>
<evidence type="ECO:0000256" key="5">
    <source>
        <dbReference type="ARBA" id="ARBA00022989"/>
    </source>
</evidence>
<evidence type="ECO:0000256" key="7">
    <source>
        <dbReference type="SAM" id="Phobius"/>
    </source>
</evidence>
<dbReference type="InterPro" id="IPR039421">
    <property type="entry name" value="Type_1_exporter"/>
</dbReference>
<feature type="transmembrane region" description="Helical" evidence="7">
    <location>
        <begin position="148"/>
        <end position="175"/>
    </location>
</feature>
<feature type="domain" description="ABC transmembrane type-1" evidence="9">
    <location>
        <begin position="24"/>
        <end position="306"/>
    </location>
</feature>
<feature type="transmembrane region" description="Helical" evidence="7">
    <location>
        <begin position="246"/>
        <end position="267"/>
    </location>
</feature>
<dbReference type="RefSeq" id="WP_380115700.1">
    <property type="nucleotide sequence ID" value="NZ_JBHSIU010000018.1"/>
</dbReference>
<reference evidence="11" key="1">
    <citation type="journal article" date="2019" name="Int. J. Syst. Evol. Microbiol.">
        <title>The Global Catalogue of Microorganisms (GCM) 10K type strain sequencing project: providing services to taxonomists for standard genome sequencing and annotation.</title>
        <authorList>
            <consortium name="The Broad Institute Genomics Platform"/>
            <consortium name="The Broad Institute Genome Sequencing Center for Infectious Disease"/>
            <person name="Wu L."/>
            <person name="Ma J."/>
        </authorList>
    </citation>
    <scope>NUCLEOTIDE SEQUENCE [LARGE SCALE GENOMIC DNA]</scope>
    <source>
        <strain evidence="11">CGMCC 4.7152</strain>
    </source>
</reference>
<evidence type="ECO:0000256" key="2">
    <source>
        <dbReference type="ARBA" id="ARBA00022692"/>
    </source>
</evidence>
<organism evidence="10 11">
    <name type="scientific">Dactylosporangium cerinum</name>
    <dbReference type="NCBI Taxonomy" id="1434730"/>
    <lineage>
        <taxon>Bacteria</taxon>
        <taxon>Bacillati</taxon>
        <taxon>Actinomycetota</taxon>
        <taxon>Actinomycetes</taxon>
        <taxon>Micromonosporales</taxon>
        <taxon>Micromonosporaceae</taxon>
        <taxon>Dactylosporangium</taxon>
    </lineage>
</organism>
<dbReference type="CDD" id="cd03228">
    <property type="entry name" value="ABCC_MRP_Like"/>
    <property type="match status" value="1"/>
</dbReference>
<dbReference type="Pfam" id="PF00005">
    <property type="entry name" value="ABC_tran"/>
    <property type="match status" value="1"/>
</dbReference>
<dbReference type="InterPro" id="IPR017871">
    <property type="entry name" value="ABC_transporter-like_CS"/>
</dbReference>
<dbReference type="PANTHER" id="PTHR24221:SF654">
    <property type="entry name" value="ATP-BINDING CASSETTE SUB-FAMILY B MEMBER 6"/>
    <property type="match status" value="1"/>
</dbReference>
<keyword evidence="2 7" id="KW-0812">Transmembrane</keyword>
<keyword evidence="4 10" id="KW-0067">ATP-binding</keyword>
<evidence type="ECO:0000256" key="6">
    <source>
        <dbReference type="ARBA" id="ARBA00023136"/>
    </source>
</evidence>
<sequence>MTETLFCIRYLFALGWRLDRRRLLIGAGLLALAALATPVVAIGLGRLVDGVAAGDWAVAARWAVIAAAALGAELTLDNFAHIYYFELSERIDEELNRDLIRLVNGTSRLDRRDDPAFADRIDLLRQDVLQMRMTVQSGLQLGAIAAQILFTAVLLATLSPVLLLLPLVALAPVFLGRRAEQVLQAAREAQSPLTRSIRHLRLLTTNPASHKEIQIAGSAAYFVAQQGRLLDAYGSAMRRAQRRHSALVAAGQLIFALVYVGSVLWVYNLARSGAASIGDVVLVVSLATQVGAQMASGLDLLGTVHRSAAGLRRFLALEHDTAAVAAGSAPEGAAPAAVGDGIRLESVGFTYPGARAETLHDIDLHLPAGGSVALVGENGAGKSTLIALLLGLYAPTRGRIVVDGTDLAGVAPEQWRTRVAALFQDFAKVELSLQHSVGVGDLPRIESRDAVRGAVDRAGAGPLADRIGGPDTLLGNGYGDGQDLSGGQWQRIGFARTLMRRRPLLLALDEPASALDALAEQQLVDAYQAMAKEVAVTVGGVTLFVTHRLSTVRLADLVVVLEGGRIVERGSHGELMALDGRYADLYRSQARAYADTSWGTS</sequence>
<evidence type="ECO:0000259" key="8">
    <source>
        <dbReference type="PROSITE" id="PS50893"/>
    </source>
</evidence>
<gene>
    <name evidence="10" type="ORF">ACFPIJ_15850</name>
</gene>
<dbReference type="Gene3D" id="3.40.50.300">
    <property type="entry name" value="P-loop containing nucleotide triphosphate hydrolases"/>
    <property type="match status" value="1"/>
</dbReference>
<dbReference type="SUPFAM" id="SSF52540">
    <property type="entry name" value="P-loop containing nucleoside triphosphate hydrolases"/>
    <property type="match status" value="1"/>
</dbReference>
<evidence type="ECO:0000259" key="9">
    <source>
        <dbReference type="PROSITE" id="PS50929"/>
    </source>
</evidence>
<evidence type="ECO:0000313" key="10">
    <source>
        <dbReference type="EMBL" id="MFC4999309.1"/>
    </source>
</evidence>
<dbReference type="GO" id="GO:0005524">
    <property type="term" value="F:ATP binding"/>
    <property type="evidence" value="ECO:0007669"/>
    <property type="project" value="UniProtKB-KW"/>
</dbReference>
<evidence type="ECO:0000313" key="11">
    <source>
        <dbReference type="Proteomes" id="UP001595912"/>
    </source>
</evidence>
<keyword evidence="5 7" id="KW-1133">Transmembrane helix</keyword>
<dbReference type="InterPro" id="IPR011527">
    <property type="entry name" value="ABC1_TM_dom"/>
</dbReference>
<dbReference type="EMBL" id="JBHSIU010000018">
    <property type="protein sequence ID" value="MFC4999309.1"/>
    <property type="molecule type" value="Genomic_DNA"/>
</dbReference>
<accession>A0ABV9VU26</accession>
<dbReference type="InterPro" id="IPR036640">
    <property type="entry name" value="ABC1_TM_sf"/>
</dbReference>
<dbReference type="PROSITE" id="PS50893">
    <property type="entry name" value="ABC_TRANSPORTER_2"/>
    <property type="match status" value="1"/>
</dbReference>
<dbReference type="SMART" id="SM00382">
    <property type="entry name" value="AAA"/>
    <property type="match status" value="1"/>
</dbReference>
<feature type="domain" description="ABC transporter" evidence="8">
    <location>
        <begin position="342"/>
        <end position="588"/>
    </location>
</feature>
<dbReference type="InterPro" id="IPR027417">
    <property type="entry name" value="P-loop_NTPase"/>
</dbReference>
<dbReference type="Pfam" id="PF00664">
    <property type="entry name" value="ABC_membrane"/>
    <property type="match status" value="1"/>
</dbReference>
<comment type="caution">
    <text evidence="10">The sequence shown here is derived from an EMBL/GenBank/DDBJ whole genome shotgun (WGS) entry which is preliminary data.</text>
</comment>
<name>A0ABV9VU26_9ACTN</name>
<dbReference type="InterPro" id="IPR003439">
    <property type="entry name" value="ABC_transporter-like_ATP-bd"/>
</dbReference>
<dbReference type="PANTHER" id="PTHR24221">
    <property type="entry name" value="ATP-BINDING CASSETTE SUB-FAMILY B"/>
    <property type="match status" value="1"/>
</dbReference>
<keyword evidence="3" id="KW-0547">Nucleotide-binding</keyword>
<dbReference type="InterPro" id="IPR003593">
    <property type="entry name" value="AAA+_ATPase"/>
</dbReference>
<comment type="subcellular location">
    <subcellularLocation>
        <location evidence="1">Cell membrane</location>
        <topology evidence="1">Multi-pass membrane protein</topology>
    </subcellularLocation>
</comment>